<feature type="region of interest" description="Disordered" evidence="1">
    <location>
        <begin position="78"/>
        <end position="115"/>
    </location>
</feature>
<reference evidence="2" key="1">
    <citation type="thesis" date="2020" institute="ProQuest LLC" country="789 East Eisenhower Parkway, Ann Arbor, MI, USA">
        <title>Comparative Genomics and Chromosome Evolution.</title>
        <authorList>
            <person name="Mudd A.B."/>
        </authorList>
    </citation>
    <scope>NUCLEOTIDE SEQUENCE</scope>
    <source>
        <strain evidence="2">237g6f4</strain>
        <tissue evidence="2">Blood</tissue>
    </source>
</reference>
<dbReference type="AlphaFoldDB" id="A0AAV6YGX2"/>
<feature type="region of interest" description="Disordered" evidence="1">
    <location>
        <begin position="163"/>
        <end position="185"/>
    </location>
</feature>
<evidence type="ECO:0000313" key="2">
    <source>
        <dbReference type="EMBL" id="KAG8536719.1"/>
    </source>
</evidence>
<feature type="compositionally biased region" description="Low complexity" evidence="1">
    <location>
        <begin position="78"/>
        <end position="88"/>
    </location>
</feature>
<organism evidence="2 3">
    <name type="scientific">Engystomops pustulosus</name>
    <name type="common">Tungara frog</name>
    <name type="synonym">Physalaemus pustulosus</name>
    <dbReference type="NCBI Taxonomy" id="76066"/>
    <lineage>
        <taxon>Eukaryota</taxon>
        <taxon>Metazoa</taxon>
        <taxon>Chordata</taxon>
        <taxon>Craniata</taxon>
        <taxon>Vertebrata</taxon>
        <taxon>Euteleostomi</taxon>
        <taxon>Amphibia</taxon>
        <taxon>Batrachia</taxon>
        <taxon>Anura</taxon>
        <taxon>Neobatrachia</taxon>
        <taxon>Hyloidea</taxon>
        <taxon>Leptodactylidae</taxon>
        <taxon>Leiuperinae</taxon>
        <taxon>Engystomops</taxon>
    </lineage>
</organism>
<accession>A0AAV6YGX2</accession>
<dbReference type="Proteomes" id="UP000824782">
    <property type="component" value="Unassembled WGS sequence"/>
</dbReference>
<feature type="compositionally biased region" description="Low complexity" evidence="1">
    <location>
        <begin position="97"/>
        <end position="115"/>
    </location>
</feature>
<gene>
    <name evidence="2" type="ORF">GDO81_025798</name>
</gene>
<sequence length="185" mass="18905">MMFEHRCSIGGRGLLSLQTADSFFAPFMSSEFDAPIQNNTLPALFSAGCTGCLGGAALQAPAAPSRCRCSPEQATALRATGATATAPGTGPPPPPTRGQRTVPGPAGSPSLSGLSDDAFPAPSLLLQTRLVLCAMMERGFAISPHPGTESTAGFVLGWATGPTRQADTAARPEGTGRGRNTRFTS</sequence>
<evidence type="ECO:0000256" key="1">
    <source>
        <dbReference type="SAM" id="MobiDB-lite"/>
    </source>
</evidence>
<protein>
    <submittedName>
        <fullName evidence="2">Uncharacterized protein</fullName>
    </submittedName>
</protein>
<evidence type="ECO:0000313" key="3">
    <source>
        <dbReference type="Proteomes" id="UP000824782"/>
    </source>
</evidence>
<dbReference type="EMBL" id="WNYA01039124">
    <property type="protein sequence ID" value="KAG8536719.1"/>
    <property type="molecule type" value="Genomic_DNA"/>
</dbReference>
<keyword evidence="3" id="KW-1185">Reference proteome</keyword>
<comment type="caution">
    <text evidence="2">The sequence shown here is derived from an EMBL/GenBank/DDBJ whole genome shotgun (WGS) entry which is preliminary data.</text>
</comment>
<proteinExistence type="predicted"/>
<name>A0AAV6YGX2_ENGPU</name>